<sequence length="273" mass="29421">MDGICETISRWRQMEAPVARLTIRRALGSTPREAGAFMLVNANKSWGTIGGGELEWRAIREARYMLTGDGGTAELIIPLGPESGQCCGGSVAVEIECLDDQGLERVAEEFRTEITRLPVLLLFGAGHVGRALAAALVLLPLRLIWVDSRPEEFGIVPPGVEIVSDGAWERVVAGAPAGAGALVLTHNHALDGVIVAELLERGDLTYVGMIGSITKRRRLERALREVGLSESRIASLVCPIGNRGIRDKRPAIIAAFVAAEIIERLLHRKNNAL</sequence>
<dbReference type="InterPro" id="IPR014308">
    <property type="entry name" value="Xanthine_DH_XdhC"/>
</dbReference>
<dbReference type="PANTHER" id="PTHR30388">
    <property type="entry name" value="ALDEHYDE OXIDOREDUCTASE MOLYBDENUM COFACTOR ASSEMBLY PROTEIN"/>
    <property type="match status" value="1"/>
</dbReference>
<dbReference type="Pfam" id="PF13478">
    <property type="entry name" value="XdhC_C"/>
    <property type="match status" value="1"/>
</dbReference>
<dbReference type="PANTHER" id="PTHR30388:SF6">
    <property type="entry name" value="XANTHINE DEHYDROGENASE SUBUNIT A-RELATED"/>
    <property type="match status" value="1"/>
</dbReference>
<evidence type="ECO:0000313" key="3">
    <source>
        <dbReference type="EMBL" id="NHN85546.1"/>
    </source>
</evidence>
<organism evidence="3 4">
    <name type="scientific">Acetobacter musti</name>
    <dbReference type="NCBI Taxonomy" id="864732"/>
    <lineage>
        <taxon>Bacteria</taxon>
        <taxon>Pseudomonadati</taxon>
        <taxon>Pseudomonadota</taxon>
        <taxon>Alphaproteobacteria</taxon>
        <taxon>Acetobacterales</taxon>
        <taxon>Acetobacteraceae</taxon>
        <taxon>Acetobacter</taxon>
    </lineage>
</organism>
<keyword evidence="4" id="KW-1185">Reference proteome</keyword>
<dbReference type="InterPro" id="IPR052698">
    <property type="entry name" value="MoCofactor_Util/Proc"/>
</dbReference>
<evidence type="ECO:0000313" key="4">
    <source>
        <dbReference type="Proteomes" id="UP000635278"/>
    </source>
</evidence>
<dbReference type="Gene3D" id="3.40.50.720">
    <property type="entry name" value="NAD(P)-binding Rossmann-like Domain"/>
    <property type="match status" value="1"/>
</dbReference>
<dbReference type="InterPro" id="IPR003777">
    <property type="entry name" value="XdhC_CoxI"/>
</dbReference>
<dbReference type="InterPro" id="IPR027051">
    <property type="entry name" value="XdhC_Rossmann_dom"/>
</dbReference>
<dbReference type="NCBIfam" id="TIGR02964">
    <property type="entry name" value="xanthine_xdhC"/>
    <property type="match status" value="1"/>
</dbReference>
<feature type="domain" description="XdhC- CoxI" evidence="1">
    <location>
        <begin position="11"/>
        <end position="69"/>
    </location>
</feature>
<reference evidence="3 4" key="1">
    <citation type="journal article" date="2020" name="Int. J. Syst. Evol. Microbiol.">
        <title>Novel acetic acid bacteria from cider fermentations: Acetobacter conturbans sp. nov. and Acetobacter fallax sp. nov.</title>
        <authorList>
            <person name="Sombolestani A.S."/>
            <person name="Cleenwerck I."/>
            <person name="Cnockaert M."/>
            <person name="Borremans W."/>
            <person name="Wieme A.D."/>
            <person name="De Vuyst L."/>
            <person name="Vandamme P."/>
        </authorList>
    </citation>
    <scope>NUCLEOTIDE SEQUENCE [LARGE SCALE GENOMIC DNA]</scope>
    <source>
        <strain evidence="3 4">LMG 30640</strain>
    </source>
</reference>
<dbReference type="Pfam" id="PF02625">
    <property type="entry name" value="XdhC_CoxI"/>
    <property type="match status" value="1"/>
</dbReference>
<evidence type="ECO:0000259" key="1">
    <source>
        <dbReference type="Pfam" id="PF02625"/>
    </source>
</evidence>
<gene>
    <name evidence="3" type="primary">xdhC</name>
    <name evidence="3" type="ORF">GOB93_12965</name>
</gene>
<dbReference type="EMBL" id="WOTB01000017">
    <property type="protein sequence ID" value="NHN85546.1"/>
    <property type="molecule type" value="Genomic_DNA"/>
</dbReference>
<name>A0ABX0JQ12_9PROT</name>
<comment type="caution">
    <text evidence="3">The sequence shown here is derived from an EMBL/GenBank/DDBJ whole genome shotgun (WGS) entry which is preliminary data.</text>
</comment>
<feature type="domain" description="XdhC Rossmann" evidence="2">
    <location>
        <begin position="120"/>
        <end position="261"/>
    </location>
</feature>
<dbReference type="Proteomes" id="UP000635278">
    <property type="component" value="Unassembled WGS sequence"/>
</dbReference>
<proteinExistence type="predicted"/>
<protein>
    <submittedName>
        <fullName evidence="3">Xanthine dehydrogenase accessory protein XdhC</fullName>
    </submittedName>
</protein>
<evidence type="ECO:0000259" key="2">
    <source>
        <dbReference type="Pfam" id="PF13478"/>
    </source>
</evidence>
<dbReference type="RefSeq" id="WP_173583936.1">
    <property type="nucleotide sequence ID" value="NZ_WOTB01000017.1"/>
</dbReference>
<accession>A0ABX0JQ12</accession>